<feature type="compositionally biased region" description="Pro residues" evidence="1">
    <location>
        <begin position="141"/>
        <end position="150"/>
    </location>
</feature>
<keyword evidence="3" id="KW-1185">Reference proteome</keyword>
<dbReference type="Proteomes" id="UP000740926">
    <property type="component" value="Unassembled WGS sequence"/>
</dbReference>
<proteinExistence type="predicted"/>
<feature type="compositionally biased region" description="Gly residues" evidence="1">
    <location>
        <begin position="75"/>
        <end position="88"/>
    </location>
</feature>
<dbReference type="AlphaFoldDB" id="A0A9P7C8P2"/>
<comment type="caution">
    <text evidence="2">The sequence shown here is derived from an EMBL/GenBank/DDBJ whole genome shotgun (WGS) entry which is preliminary data.</text>
</comment>
<name>A0A9P7C8P2_9FUNG</name>
<protein>
    <submittedName>
        <fullName evidence="2">Uncharacterized protein</fullName>
    </submittedName>
</protein>
<evidence type="ECO:0000256" key="1">
    <source>
        <dbReference type="SAM" id="MobiDB-lite"/>
    </source>
</evidence>
<evidence type="ECO:0000313" key="3">
    <source>
        <dbReference type="Proteomes" id="UP000740926"/>
    </source>
</evidence>
<sequence length="161" mass="15731">MRSTAPCLSRFTLPRMKASGLARSRAIIARSRLTWLPRATALAICDKVWPRCTVTLPSAGMAATGGGTARDRAGAGAGVGAGADGGVPGASATGAAAGSRAMVLDRVPAGATISGSATATGPGPSRPRSGSSATASRPAPARSPAPPPCPARCGSVRTAVR</sequence>
<dbReference type="EMBL" id="JAANIU010006715">
    <property type="protein sequence ID" value="KAG1540540.1"/>
    <property type="molecule type" value="Genomic_DNA"/>
</dbReference>
<accession>A0A9P7C8P2</accession>
<feature type="region of interest" description="Disordered" evidence="1">
    <location>
        <begin position="61"/>
        <end position="98"/>
    </location>
</feature>
<feature type="compositionally biased region" description="Low complexity" evidence="1">
    <location>
        <begin position="89"/>
        <end position="98"/>
    </location>
</feature>
<organism evidence="2 3">
    <name type="scientific">Rhizopus delemar</name>
    <dbReference type="NCBI Taxonomy" id="936053"/>
    <lineage>
        <taxon>Eukaryota</taxon>
        <taxon>Fungi</taxon>
        <taxon>Fungi incertae sedis</taxon>
        <taxon>Mucoromycota</taxon>
        <taxon>Mucoromycotina</taxon>
        <taxon>Mucoromycetes</taxon>
        <taxon>Mucorales</taxon>
        <taxon>Mucorineae</taxon>
        <taxon>Rhizopodaceae</taxon>
        <taxon>Rhizopus</taxon>
    </lineage>
</organism>
<evidence type="ECO:0000313" key="2">
    <source>
        <dbReference type="EMBL" id="KAG1540540.1"/>
    </source>
</evidence>
<reference evidence="2 3" key="1">
    <citation type="journal article" date="2020" name="Microb. Genom.">
        <title>Genetic diversity of clinical and environmental Mucorales isolates obtained from an investigation of mucormycosis cases among solid organ transplant recipients.</title>
        <authorList>
            <person name="Nguyen M.H."/>
            <person name="Kaul D."/>
            <person name="Muto C."/>
            <person name="Cheng S.J."/>
            <person name="Richter R.A."/>
            <person name="Bruno V.M."/>
            <person name="Liu G."/>
            <person name="Beyhan S."/>
            <person name="Sundermann A.J."/>
            <person name="Mounaud S."/>
            <person name="Pasculle A.W."/>
            <person name="Nierman W.C."/>
            <person name="Driscoll E."/>
            <person name="Cumbie R."/>
            <person name="Clancy C.J."/>
            <person name="Dupont C.L."/>
        </authorList>
    </citation>
    <scope>NUCLEOTIDE SEQUENCE [LARGE SCALE GENOMIC DNA]</scope>
    <source>
        <strain evidence="2 3">GL24</strain>
    </source>
</reference>
<feature type="compositionally biased region" description="Low complexity" evidence="1">
    <location>
        <begin position="112"/>
        <end position="140"/>
    </location>
</feature>
<gene>
    <name evidence="2" type="ORF">G6F50_014348</name>
</gene>
<feature type="region of interest" description="Disordered" evidence="1">
    <location>
        <begin position="112"/>
        <end position="161"/>
    </location>
</feature>